<dbReference type="OrthoDB" id="9812260at2"/>
<dbReference type="SMART" id="SM00267">
    <property type="entry name" value="GGDEF"/>
    <property type="match status" value="1"/>
</dbReference>
<organism evidence="6 7">
    <name type="scientific">Marinimicrobium koreense</name>
    <dbReference type="NCBI Taxonomy" id="306545"/>
    <lineage>
        <taxon>Bacteria</taxon>
        <taxon>Pseudomonadati</taxon>
        <taxon>Pseudomonadota</taxon>
        <taxon>Gammaproteobacteria</taxon>
        <taxon>Cellvibrionales</taxon>
        <taxon>Cellvibrionaceae</taxon>
        <taxon>Marinimicrobium</taxon>
    </lineage>
</organism>
<reference evidence="6 7" key="1">
    <citation type="submission" date="2018-11" db="EMBL/GenBank/DDBJ databases">
        <title>Genomic Encyclopedia of Type Strains, Phase IV (KMG-IV): sequencing the most valuable type-strain genomes for metagenomic binning, comparative biology and taxonomic classification.</title>
        <authorList>
            <person name="Goeker M."/>
        </authorList>
    </citation>
    <scope>NUCLEOTIDE SEQUENCE [LARGE SCALE GENOMIC DNA]</scope>
    <source>
        <strain evidence="6 7">DSM 16974</strain>
    </source>
</reference>
<dbReference type="GO" id="GO:0005886">
    <property type="term" value="C:plasma membrane"/>
    <property type="evidence" value="ECO:0007669"/>
    <property type="project" value="TreeGrafter"/>
</dbReference>
<dbReference type="Pfam" id="PF08448">
    <property type="entry name" value="PAS_4"/>
    <property type="match status" value="1"/>
</dbReference>
<dbReference type="EC" id="2.7.7.65" evidence="2"/>
<gene>
    <name evidence="6" type="ORF">EDC38_1329</name>
</gene>
<dbReference type="GO" id="GO:0052621">
    <property type="term" value="F:diguanylate cyclase activity"/>
    <property type="evidence" value="ECO:0007669"/>
    <property type="project" value="UniProtKB-EC"/>
</dbReference>
<evidence type="ECO:0000256" key="3">
    <source>
        <dbReference type="ARBA" id="ARBA00034247"/>
    </source>
</evidence>
<dbReference type="AlphaFoldDB" id="A0A3N1P7J6"/>
<dbReference type="InterPro" id="IPR029787">
    <property type="entry name" value="Nucleotide_cyclase"/>
</dbReference>
<dbReference type="InterPro" id="IPR013656">
    <property type="entry name" value="PAS_4"/>
</dbReference>
<keyword evidence="4" id="KW-0175">Coiled coil</keyword>
<accession>A0A3N1P7J6</accession>
<dbReference type="InterPro" id="IPR000160">
    <property type="entry name" value="GGDEF_dom"/>
</dbReference>
<feature type="coiled-coil region" evidence="4">
    <location>
        <begin position="126"/>
        <end position="167"/>
    </location>
</feature>
<evidence type="ECO:0000313" key="7">
    <source>
        <dbReference type="Proteomes" id="UP000273643"/>
    </source>
</evidence>
<evidence type="ECO:0000313" key="6">
    <source>
        <dbReference type="EMBL" id="ROQ20716.1"/>
    </source>
</evidence>
<dbReference type="RefSeq" id="WP_123637821.1">
    <property type="nucleotide sequence ID" value="NZ_RJUK01000001.1"/>
</dbReference>
<dbReference type="EMBL" id="RJUK01000001">
    <property type="protein sequence ID" value="ROQ20716.1"/>
    <property type="molecule type" value="Genomic_DNA"/>
</dbReference>
<dbReference type="PANTHER" id="PTHR45138:SF9">
    <property type="entry name" value="DIGUANYLATE CYCLASE DGCM-RELATED"/>
    <property type="match status" value="1"/>
</dbReference>
<evidence type="ECO:0000256" key="2">
    <source>
        <dbReference type="ARBA" id="ARBA00012528"/>
    </source>
</evidence>
<dbReference type="FunFam" id="3.30.70.270:FF:000001">
    <property type="entry name" value="Diguanylate cyclase domain protein"/>
    <property type="match status" value="1"/>
</dbReference>
<comment type="caution">
    <text evidence="6">The sequence shown here is derived from an EMBL/GenBank/DDBJ whole genome shotgun (WGS) entry which is preliminary data.</text>
</comment>
<comment type="cofactor">
    <cofactor evidence="1">
        <name>Mg(2+)</name>
        <dbReference type="ChEBI" id="CHEBI:18420"/>
    </cofactor>
</comment>
<proteinExistence type="predicted"/>
<keyword evidence="7" id="KW-1185">Reference proteome</keyword>
<sequence length="331" mass="37188">MTDFHAALDQQALLQFFEALWHHARDPFWIAKVLDDDFEIVNANEAARALEPRQVPGARFRDLLAGWEGAEEIIEGYRRCVALGSTVVTEQKPVLDGRQRLFETILVPMRDDRGVVTHIWGTSKELTRFVETERELKELNEQLEEKIERRTAELRRAMRELQALSLTDPLTGLANRRRFDEVVVSELARIKRTGGVLSLLMVDIDHFKEYNDRYGHLAGDKCLVAVADAIRSASHRTMDLGVRYGGDEFLVLLPETDSAGARRVAERILASMQASGIPHEHTATDGVVTLSVGVVTSDLISVDTPDDLIVAADDCLYRAKDRGRNQWVASS</sequence>
<dbReference type="SUPFAM" id="SSF55785">
    <property type="entry name" value="PYP-like sensor domain (PAS domain)"/>
    <property type="match status" value="1"/>
</dbReference>
<dbReference type="SUPFAM" id="SSF55073">
    <property type="entry name" value="Nucleotide cyclase"/>
    <property type="match status" value="1"/>
</dbReference>
<evidence type="ECO:0000256" key="4">
    <source>
        <dbReference type="SAM" id="Coils"/>
    </source>
</evidence>
<dbReference type="InterPro" id="IPR035965">
    <property type="entry name" value="PAS-like_dom_sf"/>
</dbReference>
<dbReference type="InterPro" id="IPR050469">
    <property type="entry name" value="Diguanylate_Cyclase"/>
</dbReference>
<dbReference type="Gene3D" id="3.30.70.270">
    <property type="match status" value="1"/>
</dbReference>
<name>A0A3N1P7J6_9GAMM</name>
<dbReference type="GO" id="GO:0043709">
    <property type="term" value="P:cell adhesion involved in single-species biofilm formation"/>
    <property type="evidence" value="ECO:0007669"/>
    <property type="project" value="TreeGrafter"/>
</dbReference>
<dbReference type="Proteomes" id="UP000273643">
    <property type="component" value="Unassembled WGS sequence"/>
</dbReference>
<dbReference type="GO" id="GO:1902201">
    <property type="term" value="P:negative regulation of bacterial-type flagellum-dependent cell motility"/>
    <property type="evidence" value="ECO:0007669"/>
    <property type="project" value="TreeGrafter"/>
</dbReference>
<dbReference type="Pfam" id="PF00990">
    <property type="entry name" value="GGDEF"/>
    <property type="match status" value="1"/>
</dbReference>
<feature type="domain" description="GGDEF" evidence="5">
    <location>
        <begin position="195"/>
        <end position="331"/>
    </location>
</feature>
<comment type="catalytic activity">
    <reaction evidence="3">
        <text>2 GTP = 3',3'-c-di-GMP + 2 diphosphate</text>
        <dbReference type="Rhea" id="RHEA:24898"/>
        <dbReference type="ChEBI" id="CHEBI:33019"/>
        <dbReference type="ChEBI" id="CHEBI:37565"/>
        <dbReference type="ChEBI" id="CHEBI:58805"/>
        <dbReference type="EC" id="2.7.7.65"/>
    </reaction>
</comment>
<dbReference type="PROSITE" id="PS50887">
    <property type="entry name" value="GGDEF"/>
    <property type="match status" value="1"/>
</dbReference>
<dbReference type="InterPro" id="IPR043128">
    <property type="entry name" value="Rev_trsase/Diguanyl_cyclase"/>
</dbReference>
<evidence type="ECO:0000256" key="1">
    <source>
        <dbReference type="ARBA" id="ARBA00001946"/>
    </source>
</evidence>
<dbReference type="CDD" id="cd01949">
    <property type="entry name" value="GGDEF"/>
    <property type="match status" value="1"/>
</dbReference>
<evidence type="ECO:0000259" key="5">
    <source>
        <dbReference type="PROSITE" id="PS50887"/>
    </source>
</evidence>
<dbReference type="Gene3D" id="3.30.450.20">
    <property type="entry name" value="PAS domain"/>
    <property type="match status" value="1"/>
</dbReference>
<dbReference type="NCBIfam" id="TIGR00254">
    <property type="entry name" value="GGDEF"/>
    <property type="match status" value="1"/>
</dbReference>
<dbReference type="PANTHER" id="PTHR45138">
    <property type="entry name" value="REGULATORY COMPONENTS OF SENSORY TRANSDUCTION SYSTEM"/>
    <property type="match status" value="1"/>
</dbReference>
<protein>
    <recommendedName>
        <fullName evidence="2">diguanylate cyclase</fullName>
        <ecNumber evidence="2">2.7.7.65</ecNumber>
    </recommendedName>
</protein>